<dbReference type="NCBIfam" id="NF006341">
    <property type="entry name" value="PRK08568.1-5"/>
    <property type="match status" value="1"/>
</dbReference>
<feature type="transmembrane region" description="Helical" evidence="11">
    <location>
        <begin position="113"/>
        <end position="132"/>
    </location>
</feature>
<evidence type="ECO:0000256" key="10">
    <source>
        <dbReference type="RuleBase" id="RU004349"/>
    </source>
</evidence>
<feature type="transmembrane region" description="Helical" evidence="11">
    <location>
        <begin position="359"/>
        <end position="378"/>
    </location>
</feature>
<feature type="transmembrane region" description="Helical" evidence="11">
    <location>
        <begin position="144"/>
        <end position="164"/>
    </location>
</feature>
<dbReference type="Pfam" id="PF10559">
    <property type="entry name" value="Plug_translocon"/>
    <property type="match status" value="1"/>
</dbReference>
<reference evidence="15" key="2">
    <citation type="journal article" date="2022" name="Science">
        <title>Structures of &lt;i&gt;Tetrahymena&lt;/i&gt;'s respiratory chain reveal the diversity of eukaryotic core metabolism.</title>
        <authorList>
            <person name="Zhou L."/>
            <person name="Maldonado M."/>
            <person name="Padavannil A."/>
            <person name="Guo F."/>
            <person name="Letts J.A."/>
        </authorList>
    </citation>
    <scope>STRUCTURE BY ELECTRON MICROSCOPY (3.02 ANGSTROMS)</scope>
</reference>
<evidence type="ECO:0000256" key="4">
    <source>
        <dbReference type="ARBA" id="ARBA00022692"/>
    </source>
</evidence>
<dbReference type="InterPro" id="IPR023201">
    <property type="entry name" value="SecY_dom_sf"/>
</dbReference>
<name>W7XHC8_TETTS</name>
<dbReference type="GeneID" id="24439434"/>
<dbReference type="InterPro" id="IPR030659">
    <property type="entry name" value="SecY_CS"/>
</dbReference>
<dbReference type="Pfam" id="PF00344">
    <property type="entry name" value="SecY"/>
    <property type="match status" value="1"/>
</dbReference>
<feature type="transmembrane region" description="Helical" evidence="11">
    <location>
        <begin position="281"/>
        <end position="303"/>
    </location>
</feature>
<dbReference type="SUPFAM" id="SSF103491">
    <property type="entry name" value="Preprotein translocase SecY subunit"/>
    <property type="match status" value="1"/>
</dbReference>
<keyword evidence="6 11" id="KW-1133">Transmembrane helix</keyword>
<evidence type="ECO:0007829" key="15">
    <source>
        <dbReference type="PDB" id="7W5Z"/>
    </source>
</evidence>
<dbReference type="NCBIfam" id="TIGR00967">
    <property type="entry name" value="3a0501s007"/>
    <property type="match status" value="1"/>
</dbReference>
<evidence type="ECO:0000256" key="3">
    <source>
        <dbReference type="ARBA" id="ARBA00022448"/>
    </source>
</evidence>
<sequence>MGFIDLLKPAFSLIPEVQPARQYIPKDHKIVWTGITLFIYLVCCQIPLYGVVRAQGSDPFYWMRVILASNRGTLMELGISPLVTSSMIVQLLVNTRILDFNARVQDDRQAIQGAQKLLGLIMSMCEAFAYIWSGQYGDPNKIGLGSCLLIFIQLVFSGIVVLLLDDMLNKGYGLGSGISLFIATNICENIVWRSFSPITITTQQGTEFEGSIINLFHSLLTKDRVSNALYHSFYRTSAPNLVNLISTLLVFLVVIYLQGVKYDLRIARRQERNSESSYPIKLFYTSNYPIILQTALVSQIFFFSRILSSKFKNNFFVKLLGQWQDGSVAGGQDHPIGGFVYFLTAPRDLNQVISDPIHAIFYVLIILTLCGVISRYWIEFSDESTSSVHKKFMEEKIEIPGHRQDSVYRTLDRIIPTAATLGGICVGVLTIVADFLGAIGSGTGILLAVNIIYGYFEQVKKENKLKKTGIVQQQQQQM</sequence>
<dbReference type="EMBL" id="GG662522">
    <property type="protein sequence ID" value="EWS72469.1"/>
    <property type="molecule type" value="Genomic_DNA"/>
</dbReference>
<gene>
    <name evidence="13" type="ORF">TTHERM_000530789</name>
</gene>
<comment type="subcellular location">
    <subcellularLocation>
        <location evidence="1">Endomembrane system</location>
        <topology evidence="1">Multi-pass membrane protein</topology>
    </subcellularLocation>
    <subcellularLocation>
        <location evidence="9">Membrane</location>
        <topology evidence="9">Multi-pass membrane protein</topology>
    </subcellularLocation>
</comment>
<keyword evidence="15" id="KW-0002">3D-structure</keyword>
<evidence type="ECO:0000256" key="2">
    <source>
        <dbReference type="ARBA" id="ARBA00005751"/>
    </source>
</evidence>
<dbReference type="InParanoid" id="W7XHC8"/>
<dbReference type="PANTHER" id="PTHR10906">
    <property type="entry name" value="SECY/SEC61-ALPHA FAMILY MEMBER"/>
    <property type="match status" value="1"/>
</dbReference>
<evidence type="ECO:0000313" key="14">
    <source>
        <dbReference type="Proteomes" id="UP000009168"/>
    </source>
</evidence>
<evidence type="ECO:0000256" key="5">
    <source>
        <dbReference type="ARBA" id="ARBA00022927"/>
    </source>
</evidence>
<evidence type="ECO:0000259" key="12">
    <source>
        <dbReference type="Pfam" id="PF10559"/>
    </source>
</evidence>
<dbReference type="InterPro" id="IPR002208">
    <property type="entry name" value="SecY/SEC61-alpha"/>
</dbReference>
<dbReference type="PIRSF" id="PIRSF004557">
    <property type="entry name" value="SecY"/>
    <property type="match status" value="1"/>
</dbReference>
<dbReference type="OrthoDB" id="284516at2759"/>
<feature type="domain" description="Translocon Sec61/SecY plug" evidence="12">
    <location>
        <begin position="38"/>
        <end position="72"/>
    </location>
</feature>
<dbReference type="GO" id="GO:0015031">
    <property type="term" value="P:protein transport"/>
    <property type="evidence" value="ECO:0007669"/>
    <property type="project" value="UniProtKB-KW"/>
</dbReference>
<dbReference type="PROSITE" id="PS00755">
    <property type="entry name" value="SECY_1"/>
    <property type="match status" value="1"/>
</dbReference>
<feature type="transmembrane region" description="Helical" evidence="11">
    <location>
        <begin position="73"/>
        <end position="93"/>
    </location>
</feature>
<comment type="similarity">
    <text evidence="2 10">Belongs to the SecY/SEC61-alpha family.</text>
</comment>
<keyword evidence="3 9" id="KW-0813">Transport</keyword>
<evidence type="ECO:0000256" key="6">
    <source>
        <dbReference type="ARBA" id="ARBA00022989"/>
    </source>
</evidence>
<evidence type="ECO:0000256" key="9">
    <source>
        <dbReference type="RuleBase" id="RU003484"/>
    </source>
</evidence>
<dbReference type="KEGG" id="tet:TTHERM_000530789"/>
<dbReference type="PROSITE" id="PS00756">
    <property type="entry name" value="SECY_2"/>
    <property type="match status" value="1"/>
</dbReference>
<feature type="transmembrane region" description="Helical" evidence="11">
    <location>
        <begin position="414"/>
        <end position="432"/>
    </location>
</feature>
<evidence type="ECO:0000256" key="1">
    <source>
        <dbReference type="ARBA" id="ARBA00004127"/>
    </source>
</evidence>
<dbReference type="GO" id="GO:0012505">
    <property type="term" value="C:endomembrane system"/>
    <property type="evidence" value="ECO:0007669"/>
    <property type="project" value="UniProtKB-SubCell"/>
</dbReference>
<dbReference type="STRING" id="312017.W7XHC8"/>
<accession>W7XHC8</accession>
<evidence type="ECO:0000313" key="13">
    <source>
        <dbReference type="EMBL" id="EWS72469.1"/>
    </source>
</evidence>
<dbReference type="EMDB" id="EMD-32325"/>
<feature type="transmembrane region" description="Helical" evidence="11">
    <location>
        <begin position="438"/>
        <end position="456"/>
    </location>
</feature>
<keyword evidence="14" id="KW-1185">Reference proteome</keyword>
<keyword evidence="8 11" id="KW-0472">Membrane</keyword>
<dbReference type="RefSeq" id="XP_012655014.1">
    <property type="nucleotide sequence ID" value="XM_012799560.1"/>
</dbReference>
<dbReference type="FunFam" id="1.10.3370.10:FF:000009">
    <property type="entry name" value="Pretranslocation protein, alpha subunit, putative"/>
    <property type="match status" value="1"/>
</dbReference>
<keyword evidence="4 9" id="KW-0812">Transmembrane</keyword>
<feature type="transmembrane region" description="Helical" evidence="11">
    <location>
        <begin position="30"/>
        <end position="52"/>
    </location>
</feature>
<evidence type="ECO:0000256" key="8">
    <source>
        <dbReference type="ARBA" id="ARBA00023136"/>
    </source>
</evidence>
<dbReference type="AlphaFoldDB" id="W7XHC8"/>
<dbReference type="Proteomes" id="UP000009168">
    <property type="component" value="Unassembled WGS sequence"/>
</dbReference>
<organism evidence="13 14">
    <name type="scientific">Tetrahymena thermophila (strain SB210)</name>
    <dbReference type="NCBI Taxonomy" id="312017"/>
    <lineage>
        <taxon>Eukaryota</taxon>
        <taxon>Sar</taxon>
        <taxon>Alveolata</taxon>
        <taxon>Ciliophora</taxon>
        <taxon>Intramacronucleata</taxon>
        <taxon>Oligohymenophorea</taxon>
        <taxon>Hymenostomatida</taxon>
        <taxon>Tetrahymenina</taxon>
        <taxon>Tetrahymenidae</taxon>
        <taxon>Tetrahymena</taxon>
    </lineage>
</organism>
<proteinExistence type="evidence at protein level"/>
<dbReference type="GO" id="GO:0016020">
    <property type="term" value="C:membrane"/>
    <property type="evidence" value="ECO:0007669"/>
    <property type="project" value="UniProtKB-SubCell"/>
</dbReference>
<evidence type="ECO:0000256" key="11">
    <source>
        <dbReference type="SAM" id="Phobius"/>
    </source>
</evidence>
<dbReference type="PDB" id="7W5Z">
    <property type="method" value="EM"/>
    <property type="resolution" value="3.02 A"/>
    <property type="chains" value="U6/u6=1-478"/>
</dbReference>
<dbReference type="InterPro" id="IPR019561">
    <property type="entry name" value="Translocon_Sec61/SecY_plug_dom"/>
</dbReference>
<reference evidence="14" key="1">
    <citation type="journal article" date="2006" name="PLoS Biol.">
        <title>Macronuclear genome sequence of the ciliate Tetrahymena thermophila, a model eukaryote.</title>
        <authorList>
            <person name="Eisen J.A."/>
            <person name="Coyne R.S."/>
            <person name="Wu M."/>
            <person name="Wu D."/>
            <person name="Thiagarajan M."/>
            <person name="Wortman J.R."/>
            <person name="Badger J.H."/>
            <person name="Ren Q."/>
            <person name="Amedeo P."/>
            <person name="Jones K.M."/>
            <person name="Tallon L.J."/>
            <person name="Delcher A.L."/>
            <person name="Salzberg S.L."/>
            <person name="Silva J.C."/>
            <person name="Haas B.J."/>
            <person name="Majoros W.H."/>
            <person name="Farzad M."/>
            <person name="Carlton J.M."/>
            <person name="Smith R.K. Jr."/>
            <person name="Garg J."/>
            <person name="Pearlman R.E."/>
            <person name="Karrer K.M."/>
            <person name="Sun L."/>
            <person name="Manning G."/>
            <person name="Elde N.C."/>
            <person name="Turkewitz A.P."/>
            <person name="Asai D.J."/>
            <person name="Wilkes D.E."/>
            <person name="Wang Y."/>
            <person name="Cai H."/>
            <person name="Collins K."/>
            <person name="Stewart B.A."/>
            <person name="Lee S.R."/>
            <person name="Wilamowska K."/>
            <person name="Weinberg Z."/>
            <person name="Ruzzo W.L."/>
            <person name="Wloga D."/>
            <person name="Gaertig J."/>
            <person name="Frankel J."/>
            <person name="Tsao C.-C."/>
            <person name="Gorovsky M.A."/>
            <person name="Keeling P.J."/>
            <person name="Waller R.F."/>
            <person name="Patron N.J."/>
            <person name="Cherry J.M."/>
            <person name="Stover N.A."/>
            <person name="Krieger C.J."/>
            <person name="del Toro C."/>
            <person name="Ryder H.F."/>
            <person name="Williamson S.C."/>
            <person name="Barbeau R.A."/>
            <person name="Hamilton E.P."/>
            <person name="Orias E."/>
        </authorList>
    </citation>
    <scope>NUCLEOTIDE SEQUENCE [LARGE SCALE GENOMIC DNA]</scope>
    <source>
        <strain evidence="14">SB210</strain>
    </source>
</reference>
<evidence type="ECO:0000256" key="7">
    <source>
        <dbReference type="ARBA" id="ARBA00023010"/>
    </source>
</evidence>
<protein>
    <submittedName>
        <fullName evidence="13">Protein transporter Sec61 alpha subunit</fullName>
    </submittedName>
</protein>
<keyword evidence="7 9" id="KW-0811">Translocation</keyword>
<dbReference type="Gene3D" id="1.10.3370.10">
    <property type="entry name" value="SecY subunit domain"/>
    <property type="match status" value="1"/>
</dbReference>
<feature type="transmembrane region" description="Helical" evidence="11">
    <location>
        <begin position="241"/>
        <end position="260"/>
    </location>
</feature>
<keyword evidence="5 9" id="KW-0653">Protein transport</keyword>